<gene>
    <name evidence="1" type="ORF">I4F81_012497</name>
</gene>
<name>A0ACC3CID0_PYRYE</name>
<evidence type="ECO:0000313" key="2">
    <source>
        <dbReference type="Proteomes" id="UP000798662"/>
    </source>
</evidence>
<organism evidence="1 2">
    <name type="scientific">Pyropia yezoensis</name>
    <name type="common">Susabi-nori</name>
    <name type="synonym">Porphyra yezoensis</name>
    <dbReference type="NCBI Taxonomy" id="2788"/>
    <lineage>
        <taxon>Eukaryota</taxon>
        <taxon>Rhodophyta</taxon>
        <taxon>Bangiophyceae</taxon>
        <taxon>Bangiales</taxon>
        <taxon>Bangiaceae</taxon>
        <taxon>Pyropia</taxon>
    </lineage>
</organism>
<dbReference type="EMBL" id="CM020620">
    <property type="protein sequence ID" value="KAK1870034.1"/>
    <property type="molecule type" value="Genomic_DNA"/>
</dbReference>
<proteinExistence type="predicted"/>
<evidence type="ECO:0000313" key="1">
    <source>
        <dbReference type="EMBL" id="KAK1870034.1"/>
    </source>
</evidence>
<dbReference type="Proteomes" id="UP000798662">
    <property type="component" value="Chromosome 3"/>
</dbReference>
<protein>
    <submittedName>
        <fullName evidence="1">Uncharacterized protein</fullName>
    </submittedName>
</protein>
<accession>A0ACC3CID0</accession>
<comment type="caution">
    <text evidence="1">The sequence shown here is derived from an EMBL/GenBank/DDBJ whole genome shotgun (WGS) entry which is preliminary data.</text>
</comment>
<reference evidence="1" key="1">
    <citation type="submission" date="2019-11" db="EMBL/GenBank/DDBJ databases">
        <title>Nori genome reveals adaptations in red seaweeds to the harsh intertidal environment.</title>
        <authorList>
            <person name="Wang D."/>
            <person name="Mao Y."/>
        </authorList>
    </citation>
    <scope>NUCLEOTIDE SEQUENCE</scope>
    <source>
        <tissue evidence="1">Gametophyte</tissue>
    </source>
</reference>
<keyword evidence="2" id="KW-1185">Reference proteome</keyword>
<sequence>MEMDTAAGGGPGGVGEGRIRRGVSWMQGQGIRPYPGGRGGGCRGGRWKLRRSVGHQPHVATRPAAALSMTPAQPTRVSVGR</sequence>